<dbReference type="PANTHER" id="PTHR33339">
    <property type="entry name" value="LYSM DOMAIN-CONTAINING PROTEIN"/>
    <property type="match status" value="1"/>
</dbReference>
<dbReference type="Pfam" id="PF25278">
    <property type="entry name" value="DUF7872"/>
    <property type="match status" value="1"/>
</dbReference>
<name>A0A9P6NEA8_9BASI</name>
<comment type="caution">
    <text evidence="3">The sequence shown here is derived from an EMBL/GenBank/DDBJ whole genome shotgun (WGS) entry which is preliminary data.</text>
</comment>
<keyword evidence="4" id="KW-1185">Reference proteome</keyword>
<evidence type="ECO:0000313" key="4">
    <source>
        <dbReference type="Proteomes" id="UP000886653"/>
    </source>
</evidence>
<feature type="transmembrane region" description="Helical" evidence="1">
    <location>
        <begin position="227"/>
        <end position="251"/>
    </location>
</feature>
<sequence>MVRCSAKFINSTEMKALFSICALIASRAQAANVNGHPTLNNLRPRAAPFTLSGTAPASTTPVNQSCDQPDINSTTWIQRGIDSYLQNFPNGTTMSLQVSFSNQHSISTVFATAIITNQFAAHAGVDNFICGIGEQCHAGQLCSPARSPDWEVLVGAQEWNNYRNKLYEAVGIATQMVTSISGTLVTDLYPPAHKGPLWDLMKSFTLAAGITAAISVFALLVGVGSVIFILSSVALAVTAGVAGGIGVKLALETPEPDAFARWANYAFYVSQWQQHVQKNIANATRSVIDSGVSTAQGISGVLQGGTFFYDRPEVNEADLISSLKNTTTARIVTDILRNQGAFVTIGGNKCTSDGPGGAWNPNDHLSYCSPNGTMMNIIHGGKKKVNNKWFNANLIQKKYGISVKYLVEQSWDCQVKYGGFGYDPYKSGAFPSNMSSDCISNLPCCDLRQSEISEARKEKKTMVACRTVGKLPI</sequence>
<accession>A0A9P6NEA8</accession>
<keyword evidence="1" id="KW-0812">Transmembrane</keyword>
<reference evidence="3" key="1">
    <citation type="submission" date="2013-11" db="EMBL/GenBank/DDBJ databases">
        <title>Genome sequence of the fusiform rust pathogen reveals effectors for host alternation and coevolution with pine.</title>
        <authorList>
            <consortium name="DOE Joint Genome Institute"/>
            <person name="Smith K."/>
            <person name="Pendleton A."/>
            <person name="Kubisiak T."/>
            <person name="Anderson C."/>
            <person name="Salamov A."/>
            <person name="Aerts A."/>
            <person name="Riley R."/>
            <person name="Clum A."/>
            <person name="Lindquist E."/>
            <person name="Ence D."/>
            <person name="Campbell M."/>
            <person name="Kronenberg Z."/>
            <person name="Feau N."/>
            <person name="Dhillon B."/>
            <person name="Hamelin R."/>
            <person name="Burleigh J."/>
            <person name="Smith J."/>
            <person name="Yandell M."/>
            <person name="Nelson C."/>
            <person name="Grigoriev I."/>
            <person name="Davis J."/>
        </authorList>
    </citation>
    <scope>NUCLEOTIDE SEQUENCE</scope>
    <source>
        <strain evidence="3">G11</strain>
    </source>
</reference>
<gene>
    <name evidence="3" type="ORF">CROQUDRAFT_64994</name>
</gene>
<evidence type="ECO:0000313" key="3">
    <source>
        <dbReference type="EMBL" id="KAG0144494.1"/>
    </source>
</evidence>
<dbReference type="PANTHER" id="PTHR33339:SF1">
    <property type="entry name" value="LYSM DOMAIN-CONTAINING PROTEIN"/>
    <property type="match status" value="1"/>
</dbReference>
<keyword evidence="1" id="KW-1133">Transmembrane helix</keyword>
<feature type="transmembrane region" description="Helical" evidence="1">
    <location>
        <begin position="169"/>
        <end position="189"/>
    </location>
</feature>
<evidence type="ECO:0000256" key="1">
    <source>
        <dbReference type="SAM" id="Phobius"/>
    </source>
</evidence>
<evidence type="ECO:0000259" key="2">
    <source>
        <dbReference type="Pfam" id="PF25278"/>
    </source>
</evidence>
<dbReference type="InterPro" id="IPR057194">
    <property type="entry name" value="DUF7872"/>
</dbReference>
<dbReference type="EMBL" id="MU167294">
    <property type="protein sequence ID" value="KAG0144494.1"/>
    <property type="molecule type" value="Genomic_DNA"/>
</dbReference>
<feature type="transmembrane region" description="Helical" evidence="1">
    <location>
        <begin position="201"/>
        <end position="221"/>
    </location>
</feature>
<dbReference type="OrthoDB" id="2501761at2759"/>
<keyword evidence="1" id="KW-0472">Membrane</keyword>
<proteinExistence type="predicted"/>
<dbReference type="Proteomes" id="UP000886653">
    <property type="component" value="Unassembled WGS sequence"/>
</dbReference>
<feature type="domain" description="DUF7872" evidence="2">
    <location>
        <begin position="254"/>
        <end position="473"/>
    </location>
</feature>
<dbReference type="AlphaFoldDB" id="A0A9P6NEA8"/>
<protein>
    <recommendedName>
        <fullName evidence="2">DUF7872 domain-containing protein</fullName>
    </recommendedName>
</protein>
<organism evidence="3 4">
    <name type="scientific">Cronartium quercuum f. sp. fusiforme G11</name>
    <dbReference type="NCBI Taxonomy" id="708437"/>
    <lineage>
        <taxon>Eukaryota</taxon>
        <taxon>Fungi</taxon>
        <taxon>Dikarya</taxon>
        <taxon>Basidiomycota</taxon>
        <taxon>Pucciniomycotina</taxon>
        <taxon>Pucciniomycetes</taxon>
        <taxon>Pucciniales</taxon>
        <taxon>Coleosporiaceae</taxon>
        <taxon>Cronartium</taxon>
    </lineage>
</organism>